<dbReference type="SMART" id="SM00065">
    <property type="entry name" value="GAF"/>
    <property type="match status" value="2"/>
</dbReference>
<dbReference type="KEGG" id="tpx:Turpa_1930"/>
<keyword evidence="1" id="KW-0378">Hydrolase</keyword>
<dbReference type="Proteomes" id="UP000006048">
    <property type="component" value="Chromosome"/>
</dbReference>
<dbReference type="InterPro" id="IPR036457">
    <property type="entry name" value="PPM-type-like_dom_sf"/>
</dbReference>
<evidence type="ECO:0000256" key="1">
    <source>
        <dbReference type="ARBA" id="ARBA00022801"/>
    </source>
</evidence>
<dbReference type="InterPro" id="IPR029016">
    <property type="entry name" value="GAF-like_dom_sf"/>
</dbReference>
<dbReference type="PANTHER" id="PTHR43156">
    <property type="entry name" value="STAGE II SPORULATION PROTEIN E-RELATED"/>
    <property type="match status" value="1"/>
</dbReference>
<keyword evidence="5" id="KW-1185">Reference proteome</keyword>
<gene>
    <name evidence="4" type="ordered locus">Turpa_1930</name>
</gene>
<feature type="domain" description="GAF" evidence="2">
    <location>
        <begin position="213"/>
        <end position="362"/>
    </location>
</feature>
<evidence type="ECO:0000313" key="4">
    <source>
        <dbReference type="EMBL" id="AFM12577.1"/>
    </source>
</evidence>
<dbReference type="RefSeq" id="WP_014803084.1">
    <property type="nucleotide sequence ID" value="NC_018020.1"/>
</dbReference>
<dbReference type="InterPro" id="IPR001932">
    <property type="entry name" value="PPM-type_phosphatase-like_dom"/>
</dbReference>
<dbReference type="InterPro" id="IPR003018">
    <property type="entry name" value="GAF"/>
</dbReference>
<dbReference type="SMART" id="SM00331">
    <property type="entry name" value="PP2C_SIG"/>
    <property type="match status" value="1"/>
</dbReference>
<evidence type="ECO:0000313" key="5">
    <source>
        <dbReference type="Proteomes" id="UP000006048"/>
    </source>
</evidence>
<organism evidence="4 5">
    <name type="scientific">Turneriella parva (strain ATCC BAA-1111 / DSM 21527 / NCTC 11395 / H)</name>
    <name type="common">Leptospira parva</name>
    <dbReference type="NCBI Taxonomy" id="869212"/>
    <lineage>
        <taxon>Bacteria</taxon>
        <taxon>Pseudomonadati</taxon>
        <taxon>Spirochaetota</taxon>
        <taxon>Spirochaetia</taxon>
        <taxon>Leptospirales</taxon>
        <taxon>Leptospiraceae</taxon>
        <taxon>Turneriella</taxon>
    </lineage>
</organism>
<evidence type="ECO:0000259" key="2">
    <source>
        <dbReference type="SMART" id="SM00065"/>
    </source>
</evidence>
<dbReference type="Gene3D" id="3.30.450.40">
    <property type="match status" value="3"/>
</dbReference>
<reference evidence="4 5" key="1">
    <citation type="submission" date="2012-06" db="EMBL/GenBank/DDBJ databases">
        <title>The complete chromosome of genome of Turneriella parva DSM 21527.</title>
        <authorList>
            <consortium name="US DOE Joint Genome Institute (JGI-PGF)"/>
            <person name="Lucas S."/>
            <person name="Han J."/>
            <person name="Lapidus A."/>
            <person name="Bruce D."/>
            <person name="Goodwin L."/>
            <person name="Pitluck S."/>
            <person name="Peters L."/>
            <person name="Kyrpides N."/>
            <person name="Mavromatis K."/>
            <person name="Ivanova N."/>
            <person name="Mikhailova N."/>
            <person name="Chertkov O."/>
            <person name="Detter J.C."/>
            <person name="Tapia R."/>
            <person name="Han C."/>
            <person name="Land M."/>
            <person name="Hauser L."/>
            <person name="Markowitz V."/>
            <person name="Cheng J.-F."/>
            <person name="Hugenholtz P."/>
            <person name="Woyke T."/>
            <person name="Wu D."/>
            <person name="Gronow S."/>
            <person name="Wellnitz S."/>
            <person name="Brambilla E."/>
            <person name="Klenk H.-P."/>
            <person name="Eisen J.A."/>
        </authorList>
    </citation>
    <scope>NUCLEOTIDE SEQUENCE [LARGE SCALE GENOMIC DNA]</scope>
    <source>
        <strain evidence="5">ATCC BAA-1111 / DSM 21527 / NCTC 11395 / H</strain>
    </source>
</reference>
<dbReference type="STRING" id="869212.Turpa_1930"/>
<dbReference type="Gene3D" id="3.60.40.10">
    <property type="entry name" value="PPM-type phosphatase domain"/>
    <property type="match status" value="1"/>
</dbReference>
<dbReference type="Pfam" id="PF13185">
    <property type="entry name" value="GAF_2"/>
    <property type="match status" value="1"/>
</dbReference>
<dbReference type="HOGENOM" id="CLU_312554_0_0_12"/>
<dbReference type="PATRIC" id="fig|869212.3.peg.1933"/>
<name>I4B5M0_TURPD</name>
<dbReference type="InterPro" id="IPR052016">
    <property type="entry name" value="Bact_Sigma-Reg"/>
</dbReference>
<feature type="domain" description="GAF" evidence="2">
    <location>
        <begin position="390"/>
        <end position="539"/>
    </location>
</feature>
<evidence type="ECO:0000259" key="3">
    <source>
        <dbReference type="SMART" id="SM00331"/>
    </source>
</evidence>
<dbReference type="SUPFAM" id="SSF81606">
    <property type="entry name" value="PP2C-like"/>
    <property type="match status" value="1"/>
</dbReference>
<dbReference type="OrthoDB" id="9773346at2"/>
<dbReference type="EMBL" id="CP002959">
    <property type="protein sequence ID" value="AFM12577.1"/>
    <property type="molecule type" value="Genomic_DNA"/>
</dbReference>
<dbReference type="Pfam" id="PF07228">
    <property type="entry name" value="SpoIIE"/>
    <property type="match status" value="1"/>
</dbReference>
<dbReference type="Pfam" id="PF01590">
    <property type="entry name" value="GAF"/>
    <property type="match status" value="1"/>
</dbReference>
<sequence length="788" mass="88505">MQLTPTPEAGAGKHLLRKSGDRLFVETTPELNKAALYILKAACGLMHAETCFLTLRTGDGVKTYRMSSRALTALEKNIMQKSLVECETIAIESRQKIFNQAQVSIGEAETSYIASPLITEGKGALGGLLWVTKLGEEAFNEEDVSLAATFARTFARMLANCIASPDNTTLLVKFSSNLVTIFENLYLYRRNIENNFLLSEMIKVSKMINSTLDLNSLLESIMDSAKIVLKAEASSLMLIDRKTNELFFNIISGEKERDLKEIRIPIGVGIAGIVAETCKPLVVNDAQNDERVYKQADEKINFVTKNLIATPLMVRNRIIGVIEVINSVGRSEFTEKDLELFNTFSEQAALAIHNRELIDSLKDINRELKKKVHELSSLHEIGKVLMSTLNEKDLFDSIVRIIADEMLADRVSIMIYAADHDALEIVSHHGLELSPFERTFIALDRSLAGKAYKERKLIYTNSLEKSPYATFRDVERYHTGGCIIQPLMHGQEIYGVLNISDRQSPTGSEFTDDDLRLVATIASQITRSIQNFRLLNEMLQKRSYEKELEITSSIQKSILPSHFQKSAWFDLGVISEPAKLMGGDFYDYLAFDGDQFVFSVADVSGKSLPAALFMAVTSSIIRTYGREVRSPADVLYKANDLIYQDSQSGMFVTLFYALFNAPEHELHFASAGHNEQLIFRHDTRRFEKLGTRGRPLGVVDSATHGVFGEGRAFLNEGDLLILYTDGVVEAINERKEEFGFERFCRLISDNMLLSSDQLVKKIFREVKNFAGSEAQYDDFTLMVIKVLK</sequence>
<accession>I4B5M0</accession>
<feature type="domain" description="PPM-type phosphatase" evidence="3">
    <location>
        <begin position="564"/>
        <end position="786"/>
    </location>
</feature>
<dbReference type="AlphaFoldDB" id="I4B5M0"/>
<dbReference type="GO" id="GO:0016791">
    <property type="term" value="F:phosphatase activity"/>
    <property type="evidence" value="ECO:0007669"/>
    <property type="project" value="TreeGrafter"/>
</dbReference>
<protein>
    <submittedName>
        <fullName evidence="4">Protein serine/threonine phosphatase with GAF(S) sensor(S)</fullName>
    </submittedName>
</protein>
<proteinExistence type="predicted"/>
<dbReference type="SUPFAM" id="SSF55781">
    <property type="entry name" value="GAF domain-like"/>
    <property type="match status" value="3"/>
</dbReference>
<dbReference type="PANTHER" id="PTHR43156:SF2">
    <property type="entry name" value="STAGE II SPORULATION PROTEIN E"/>
    <property type="match status" value="1"/>
</dbReference>